<proteinExistence type="predicted"/>
<dbReference type="RefSeq" id="WP_074105750.1">
    <property type="nucleotide sequence ID" value="NZ_CAADAW010000040.1"/>
</dbReference>
<evidence type="ECO:0000313" key="1">
    <source>
        <dbReference type="EMBL" id="CDS90460.1"/>
    </source>
</evidence>
<accession>A0A069AHV3</accession>
<gene>
    <name evidence="1" type="ORF">BN1096_850002</name>
</gene>
<dbReference type="EMBL" id="LK932541">
    <property type="protein sequence ID" value="CDS90460.1"/>
    <property type="molecule type" value="Genomic_DNA"/>
</dbReference>
<reference evidence="1" key="1">
    <citation type="submission" date="2014-07" db="EMBL/GenBank/DDBJ databases">
        <authorList>
            <person name="Monot Marc"/>
        </authorList>
    </citation>
    <scope>NUCLEOTIDE SEQUENCE</scope>
</reference>
<sequence>MLNSLLNDDNIGTYTYNYINSMFGVGTSYTEEHLNALTVDLQTFLATKEKLTIKKIRLILRSIFVIEYKKHRGGTGLPYKYYKNIQPSPVPPNERIRIYTIKGHITIEDIKKELGLMDSDLSIEHLVEARINKLLNTIDEADKEVLLEGLI</sequence>
<protein>
    <submittedName>
        <fullName evidence="1">Uncharacterized protein</fullName>
    </submittedName>
</protein>
<dbReference type="AlphaFoldDB" id="A0A069AHV3"/>
<organism evidence="1">
    <name type="scientific">Clostridioides difficile</name>
    <name type="common">Peptoclostridium difficile</name>
    <dbReference type="NCBI Taxonomy" id="1496"/>
    <lineage>
        <taxon>Bacteria</taxon>
        <taxon>Bacillati</taxon>
        <taxon>Bacillota</taxon>
        <taxon>Clostridia</taxon>
        <taxon>Peptostreptococcales</taxon>
        <taxon>Peptostreptococcaceae</taxon>
        <taxon>Clostridioides</taxon>
    </lineage>
</organism>
<name>A0A069AHV3_CLODI</name>